<dbReference type="RefSeq" id="WP_111740313.1">
    <property type="nucleotide sequence ID" value="NZ_LR698987.1"/>
</dbReference>
<protein>
    <recommendedName>
        <fullName evidence="2">Putative pyrophosphorylase ModD</fullName>
    </recommendedName>
</protein>
<dbReference type="InterPro" id="IPR037128">
    <property type="entry name" value="Quinolinate_PRibosylTase_N_sf"/>
</dbReference>
<dbReference type="GO" id="GO:0004514">
    <property type="term" value="F:nicotinate-nucleotide diphosphorylase (carboxylating) activity"/>
    <property type="evidence" value="ECO:0007669"/>
    <property type="project" value="InterPro"/>
</dbReference>
<dbReference type="GO" id="GO:0034213">
    <property type="term" value="P:quinolinate catabolic process"/>
    <property type="evidence" value="ECO:0007669"/>
    <property type="project" value="TreeGrafter"/>
</dbReference>
<dbReference type="CDD" id="cd01573">
    <property type="entry name" value="modD_like"/>
    <property type="match status" value="1"/>
</dbReference>
<feature type="domain" description="Quinolinate phosphoribosyl transferase N-terminal" evidence="7">
    <location>
        <begin position="21"/>
        <end position="104"/>
    </location>
</feature>
<dbReference type="Proteomes" id="UP000249005">
    <property type="component" value="Chromosome 1"/>
</dbReference>
<accession>A0A2X4ULW6</accession>
<gene>
    <name evidence="8" type="primary">nadC</name>
    <name evidence="8" type="ORF">NCTC12151_01785</name>
</gene>
<dbReference type="EMBL" id="LS483470">
    <property type="protein sequence ID" value="SQI40896.1"/>
    <property type="molecule type" value="Genomic_DNA"/>
</dbReference>
<keyword evidence="3 5" id="KW-0328">Glycosyltransferase</keyword>
<evidence type="ECO:0000259" key="6">
    <source>
        <dbReference type="Pfam" id="PF01729"/>
    </source>
</evidence>
<comment type="similarity">
    <text evidence="1 5">Belongs to the NadC/ModD family.</text>
</comment>
<dbReference type="SUPFAM" id="SSF51690">
    <property type="entry name" value="Nicotinate/Quinolinate PRTase C-terminal domain-like"/>
    <property type="match status" value="1"/>
</dbReference>
<name>A0A2X4ULW6_9GAMM</name>
<proteinExistence type="inferred from homology"/>
<reference evidence="8 9" key="1">
    <citation type="submission" date="2018-06" db="EMBL/GenBank/DDBJ databases">
        <authorList>
            <consortium name="Pathogen Informatics"/>
            <person name="Doyle S."/>
        </authorList>
    </citation>
    <scope>NUCLEOTIDE SEQUENCE [LARGE SCALE GENOMIC DNA]</scope>
    <source>
        <strain evidence="8 9">NCTC12151</strain>
    </source>
</reference>
<dbReference type="SUPFAM" id="SSF54675">
    <property type="entry name" value="Nicotinate/Quinolinate PRTase N-terminal domain-like"/>
    <property type="match status" value="1"/>
</dbReference>
<dbReference type="PANTHER" id="PTHR32179:SF4">
    <property type="entry name" value="PYROPHOSPHORYLASE MODD-RELATED"/>
    <property type="match status" value="1"/>
</dbReference>
<dbReference type="InterPro" id="IPR013785">
    <property type="entry name" value="Aldolase_TIM"/>
</dbReference>
<dbReference type="KEGG" id="lri:NCTC12151_01785"/>
<dbReference type="Gene3D" id="3.20.20.70">
    <property type="entry name" value="Aldolase class I"/>
    <property type="match status" value="1"/>
</dbReference>
<dbReference type="Gene3D" id="3.90.1170.20">
    <property type="entry name" value="Quinolinate phosphoribosyl transferase, N-terminal domain"/>
    <property type="match status" value="1"/>
</dbReference>
<dbReference type="InterPro" id="IPR036068">
    <property type="entry name" value="Nicotinate_pribotase-like_C"/>
</dbReference>
<feature type="domain" description="Quinolinate phosphoribosyl transferase C-terminal" evidence="6">
    <location>
        <begin position="107"/>
        <end position="276"/>
    </location>
</feature>
<dbReference type="InterPro" id="IPR002638">
    <property type="entry name" value="Quinolinate_PRibosylTrfase_C"/>
</dbReference>
<dbReference type="InterPro" id="IPR006242">
    <property type="entry name" value="ModD"/>
</dbReference>
<keyword evidence="4 5" id="KW-0808">Transferase</keyword>
<dbReference type="GO" id="GO:0005737">
    <property type="term" value="C:cytoplasm"/>
    <property type="evidence" value="ECO:0007669"/>
    <property type="project" value="TreeGrafter"/>
</dbReference>
<dbReference type="Pfam" id="PF01729">
    <property type="entry name" value="QRPTase_C"/>
    <property type="match status" value="1"/>
</dbReference>
<evidence type="ECO:0000256" key="1">
    <source>
        <dbReference type="ARBA" id="ARBA00009400"/>
    </source>
</evidence>
<organism evidence="8 9">
    <name type="scientific">Leminorella richardii</name>
    <dbReference type="NCBI Taxonomy" id="158841"/>
    <lineage>
        <taxon>Bacteria</taxon>
        <taxon>Pseudomonadati</taxon>
        <taxon>Pseudomonadota</taxon>
        <taxon>Gammaproteobacteria</taxon>
        <taxon>Enterobacterales</taxon>
        <taxon>Budviciaceae</taxon>
        <taxon>Leminorella</taxon>
    </lineage>
</organism>
<evidence type="ECO:0000313" key="8">
    <source>
        <dbReference type="EMBL" id="SQI40896.1"/>
    </source>
</evidence>
<evidence type="ECO:0000256" key="2">
    <source>
        <dbReference type="ARBA" id="ARBA00019205"/>
    </source>
</evidence>
<dbReference type="PIRSF" id="PIRSF006250">
    <property type="entry name" value="NadC_ModD"/>
    <property type="match status" value="1"/>
</dbReference>
<evidence type="ECO:0000256" key="5">
    <source>
        <dbReference type="PIRNR" id="PIRNR006250"/>
    </source>
</evidence>
<dbReference type="GO" id="GO:0009435">
    <property type="term" value="P:NAD+ biosynthetic process"/>
    <property type="evidence" value="ECO:0007669"/>
    <property type="project" value="InterPro"/>
</dbReference>
<dbReference type="Pfam" id="PF02749">
    <property type="entry name" value="QRPTase_N"/>
    <property type="match status" value="1"/>
</dbReference>
<sequence length="281" mass="30636">MFYISDDFIDRLLLDDIQQGDLTTRALGIGQRSGEMRFMRRQSGRVSGVSVAARMLIKLGLNVDIHVSDGQDAVGGDVLLTATGRADALHQGWKAVQNVLEWCCGVSQYMAEMTQTAERVNPSVRIACTRKSIPATKALAIPAVIDGGGIIHRGGTAETILLFANHRRFFADPDDWITMISRLRMEAPEKKIIVEADTVEEALAALQGQPDVLQLDKFSLSEIRRLRATVEERASNCLLSIAGGIHRDNVSDYAATGVSLIVTSSPYYAEPADIKVVLQPA</sequence>
<dbReference type="AlphaFoldDB" id="A0A2X4ULW6"/>
<evidence type="ECO:0000256" key="4">
    <source>
        <dbReference type="ARBA" id="ARBA00022679"/>
    </source>
</evidence>
<dbReference type="InterPro" id="IPR022412">
    <property type="entry name" value="Quinolinate_PRibosylTrfase_N"/>
</dbReference>
<dbReference type="InterPro" id="IPR027277">
    <property type="entry name" value="NadC/ModD"/>
</dbReference>
<keyword evidence="9" id="KW-1185">Reference proteome</keyword>
<dbReference type="FunFam" id="3.20.20.70:FF:000030">
    <property type="entry name" value="Nicotinate-nucleotide pyrophosphorylase, carboxylating"/>
    <property type="match status" value="1"/>
</dbReference>
<dbReference type="NCBIfam" id="TIGR01334">
    <property type="entry name" value="modD"/>
    <property type="match status" value="1"/>
</dbReference>
<evidence type="ECO:0000259" key="7">
    <source>
        <dbReference type="Pfam" id="PF02749"/>
    </source>
</evidence>
<evidence type="ECO:0000313" key="9">
    <source>
        <dbReference type="Proteomes" id="UP000249005"/>
    </source>
</evidence>
<dbReference type="PANTHER" id="PTHR32179">
    <property type="entry name" value="NICOTINATE-NUCLEOTIDE PYROPHOSPHORYLASE [CARBOXYLATING]"/>
    <property type="match status" value="1"/>
</dbReference>
<evidence type="ECO:0000256" key="3">
    <source>
        <dbReference type="ARBA" id="ARBA00022676"/>
    </source>
</evidence>
<dbReference type="OrthoDB" id="8216773at2"/>